<evidence type="ECO:0000256" key="2">
    <source>
        <dbReference type="SAM" id="SignalP"/>
    </source>
</evidence>
<protein>
    <recommendedName>
        <fullName evidence="5">Secreted protein</fullName>
    </recommendedName>
</protein>
<name>A0AA86TGW7_9FABA</name>
<feature type="chain" id="PRO_5041685996" description="Secreted protein" evidence="2">
    <location>
        <begin position="19"/>
        <end position="98"/>
    </location>
</feature>
<dbReference type="EMBL" id="OY731406">
    <property type="protein sequence ID" value="CAJ1973859.1"/>
    <property type="molecule type" value="Genomic_DNA"/>
</dbReference>
<proteinExistence type="predicted"/>
<feature type="signal peptide" evidence="2">
    <location>
        <begin position="1"/>
        <end position="18"/>
    </location>
</feature>
<reference evidence="3" key="1">
    <citation type="submission" date="2023-10" db="EMBL/GenBank/DDBJ databases">
        <authorList>
            <person name="Domelevo Entfellner J.-B."/>
        </authorList>
    </citation>
    <scope>NUCLEOTIDE SEQUENCE</scope>
</reference>
<gene>
    <name evidence="3" type="ORF">AYBTSS11_LOCUS25926</name>
</gene>
<feature type="compositionally biased region" description="Gly residues" evidence="1">
    <location>
        <begin position="76"/>
        <end position="90"/>
    </location>
</feature>
<keyword evidence="2" id="KW-0732">Signal</keyword>
<accession>A0AA86TGW7</accession>
<organism evidence="3 4">
    <name type="scientific">Sphenostylis stenocarpa</name>
    <dbReference type="NCBI Taxonomy" id="92480"/>
    <lineage>
        <taxon>Eukaryota</taxon>
        <taxon>Viridiplantae</taxon>
        <taxon>Streptophyta</taxon>
        <taxon>Embryophyta</taxon>
        <taxon>Tracheophyta</taxon>
        <taxon>Spermatophyta</taxon>
        <taxon>Magnoliopsida</taxon>
        <taxon>eudicotyledons</taxon>
        <taxon>Gunneridae</taxon>
        <taxon>Pentapetalae</taxon>
        <taxon>rosids</taxon>
        <taxon>fabids</taxon>
        <taxon>Fabales</taxon>
        <taxon>Fabaceae</taxon>
        <taxon>Papilionoideae</taxon>
        <taxon>50 kb inversion clade</taxon>
        <taxon>NPAAA clade</taxon>
        <taxon>indigoferoid/millettioid clade</taxon>
        <taxon>Phaseoleae</taxon>
        <taxon>Sphenostylis</taxon>
    </lineage>
</organism>
<keyword evidence="4" id="KW-1185">Reference proteome</keyword>
<sequence length="98" mass="9710">MKLLSIVFALCIVLATSSLEEGDEAKVKDEHTLIHPLPRHLLGPSNTKKAFKDAADPLDDLKTGNVTIVVVIGGGGAGGGGGGGGSGGGRGDVDGAPH</sequence>
<evidence type="ECO:0000313" key="4">
    <source>
        <dbReference type="Proteomes" id="UP001189624"/>
    </source>
</evidence>
<dbReference type="AlphaFoldDB" id="A0AA86TGW7"/>
<evidence type="ECO:0000313" key="3">
    <source>
        <dbReference type="EMBL" id="CAJ1973859.1"/>
    </source>
</evidence>
<dbReference type="Proteomes" id="UP001189624">
    <property type="component" value="Chromosome 9"/>
</dbReference>
<evidence type="ECO:0008006" key="5">
    <source>
        <dbReference type="Google" id="ProtNLM"/>
    </source>
</evidence>
<evidence type="ECO:0000256" key="1">
    <source>
        <dbReference type="SAM" id="MobiDB-lite"/>
    </source>
</evidence>
<dbReference type="Gramene" id="rna-AYBTSS11_LOCUS25926">
    <property type="protein sequence ID" value="CAJ1973859.1"/>
    <property type="gene ID" value="gene-AYBTSS11_LOCUS25926"/>
</dbReference>
<feature type="region of interest" description="Disordered" evidence="1">
    <location>
        <begin position="76"/>
        <end position="98"/>
    </location>
</feature>